<feature type="compositionally biased region" description="Polar residues" evidence="1">
    <location>
        <begin position="570"/>
        <end position="589"/>
    </location>
</feature>
<feature type="compositionally biased region" description="Polar residues" evidence="1">
    <location>
        <begin position="363"/>
        <end position="395"/>
    </location>
</feature>
<feature type="compositionally biased region" description="Polar residues" evidence="1">
    <location>
        <begin position="278"/>
        <end position="303"/>
    </location>
</feature>
<feature type="compositionally biased region" description="Polar residues" evidence="1">
    <location>
        <begin position="787"/>
        <end position="803"/>
    </location>
</feature>
<evidence type="ECO:0000256" key="1">
    <source>
        <dbReference type="SAM" id="MobiDB-lite"/>
    </source>
</evidence>
<feature type="compositionally biased region" description="Low complexity" evidence="1">
    <location>
        <begin position="650"/>
        <end position="662"/>
    </location>
</feature>
<feature type="compositionally biased region" description="Low complexity" evidence="1">
    <location>
        <begin position="521"/>
        <end position="534"/>
    </location>
</feature>
<feature type="compositionally biased region" description="Basic residues" evidence="1">
    <location>
        <begin position="853"/>
        <end position="862"/>
    </location>
</feature>
<organism evidence="2 3">
    <name type="scientific">Lachancea meyersii CBS 8951</name>
    <dbReference type="NCBI Taxonomy" id="1266667"/>
    <lineage>
        <taxon>Eukaryota</taxon>
        <taxon>Fungi</taxon>
        <taxon>Dikarya</taxon>
        <taxon>Ascomycota</taxon>
        <taxon>Saccharomycotina</taxon>
        <taxon>Saccharomycetes</taxon>
        <taxon>Saccharomycetales</taxon>
        <taxon>Saccharomycetaceae</taxon>
        <taxon>Lachancea</taxon>
    </lineage>
</organism>
<feature type="region of interest" description="Disordered" evidence="1">
    <location>
        <begin position="171"/>
        <end position="213"/>
    </location>
</feature>
<dbReference type="Proteomes" id="UP000191144">
    <property type="component" value="Chromosome D"/>
</dbReference>
<feature type="compositionally biased region" description="Low complexity" evidence="1">
    <location>
        <begin position="304"/>
        <end position="318"/>
    </location>
</feature>
<dbReference type="EMBL" id="LT598482">
    <property type="protein sequence ID" value="SCU86652.1"/>
    <property type="molecule type" value="Genomic_DNA"/>
</dbReference>
<feature type="region of interest" description="Disordered" evidence="1">
    <location>
        <begin position="130"/>
        <end position="151"/>
    </location>
</feature>
<evidence type="ECO:0000313" key="3">
    <source>
        <dbReference type="Proteomes" id="UP000191144"/>
    </source>
</evidence>
<feature type="compositionally biased region" description="Polar residues" evidence="1">
    <location>
        <begin position="729"/>
        <end position="749"/>
    </location>
</feature>
<feature type="compositionally biased region" description="Polar residues" evidence="1">
    <location>
        <begin position="624"/>
        <end position="640"/>
    </location>
</feature>
<feature type="compositionally biased region" description="Polar residues" evidence="1">
    <location>
        <begin position="332"/>
        <end position="352"/>
    </location>
</feature>
<dbReference type="OrthoDB" id="4070102at2759"/>
<feature type="region of interest" description="Disordered" evidence="1">
    <location>
        <begin position="239"/>
        <end position="862"/>
    </location>
</feature>
<evidence type="ECO:0000313" key="2">
    <source>
        <dbReference type="EMBL" id="SCU86652.1"/>
    </source>
</evidence>
<name>A0A1G4J9H9_9SACH</name>
<feature type="compositionally biased region" description="Polar residues" evidence="1">
    <location>
        <begin position="698"/>
        <end position="708"/>
    </location>
</feature>
<feature type="compositionally biased region" description="Polar residues" evidence="1">
    <location>
        <begin position="537"/>
        <end position="547"/>
    </location>
</feature>
<feature type="compositionally biased region" description="Polar residues" evidence="1">
    <location>
        <begin position="596"/>
        <end position="614"/>
    </location>
</feature>
<accession>A0A1G4J9H9</accession>
<feature type="compositionally biased region" description="Basic and acidic residues" evidence="1">
    <location>
        <begin position="267"/>
        <end position="277"/>
    </location>
</feature>
<feature type="compositionally biased region" description="Polar residues" evidence="1">
    <location>
        <begin position="758"/>
        <end position="780"/>
    </location>
</feature>
<dbReference type="AlphaFoldDB" id="A0A1G4J9H9"/>
<proteinExistence type="predicted"/>
<reference evidence="3" key="1">
    <citation type="submission" date="2016-03" db="EMBL/GenBank/DDBJ databases">
        <authorList>
            <person name="Devillers Hugo."/>
        </authorList>
    </citation>
    <scope>NUCLEOTIDE SEQUENCE [LARGE SCALE GENOMIC DNA]</scope>
</reference>
<sequence>MSSVASHQSNKRSISSAIASFFKKETPADYYSSGESVKPSSITANFEDVDTTDLPSVPDLVLFESENGKRPLLLPIIPLQRLKILRQKQYLRHLQDSQLCQLNRSVGTTKPTQLAANQLVPLRSLKRKPLSKTERTKLLSKNPHSKNRSCLGKRWTGDFEYDLSEYNTVKKPKVSKTSSSSGNEDPTSGLESPRLSPGVLKKGTMGGKRITSNGLSKTQLSLLNGKSLADLTSTKASDTKIIPPAKETDPKKTKPFLALPSSGFDFLKPKDDMDQKPTETANSDASKVSIQPLSNSSLADTTNAASAPAKSSFSFGKANSTETTVEPKLLSTGVNDESSPSAAQDNNDSIKQSKPIFSFGKPATNQNDLESKQNDANGLSTSLGQSSLPPKQSYTFKPAEKEPQPNASTPAAGTAKDTLASKPAFDFGAPKSSKPAFDFGSASSTKTSTAPESDSASRPAANLTFSFGASKEKPDIAAGNNIKPPAVDEVKKVPSFSFGASKDTLGASKDKKSTFGAPKNSTETNTTASSTPFTFGASKNTADSSKPGTPFEFSKQTKAAPAENAPGAQQVPSFSSKRSSDQATGSDQKNFAPGHLSSNPAVASQSFSFGQTAEANKPARPTFSFGSGPQANARPSSASATGFKFDTSALNQSTLNQSTNNSDQPKSSFSTGSSMGAGKPAFSFGNPNSGVAAPQPQPSTSSLVPSSQNNGFSFGSGSTTGNNSPAFGGSTNNQPVAFNFGAGNTTASSTPPPFGLSNAPSFSTTNPQSRPFSPSNNININFGGVGSQNPSSIFGGTAGTTPAQVFGGPAPNAAQPFGGANQNPAQIFGGSNMGGLPQPQGQTPMLNLPPGRKLARMRARRG</sequence>
<keyword evidence="3" id="KW-1185">Reference proteome</keyword>
<protein>
    <submittedName>
        <fullName evidence="2">LAME_0D07096g1_1</fullName>
    </submittedName>
</protein>
<gene>
    <name evidence="2" type="ORF">LAME_0D07096G</name>
</gene>
<feature type="compositionally biased region" description="Polar residues" evidence="1">
    <location>
        <begin position="441"/>
        <end position="456"/>
    </location>
</feature>
<feature type="compositionally biased region" description="Polar residues" evidence="1">
    <location>
        <begin position="663"/>
        <end position="674"/>
    </location>
</feature>
<feature type="compositionally biased region" description="Low complexity" evidence="1">
    <location>
        <begin position="709"/>
        <end position="724"/>
    </location>
</feature>